<dbReference type="Proteomes" id="UP000677305">
    <property type="component" value="Chromosome"/>
</dbReference>
<name>A0A8J8SCQ2_9FIRM</name>
<proteinExistence type="predicted"/>
<dbReference type="EMBL" id="CP058561">
    <property type="protein sequence ID" value="QUH29665.1"/>
    <property type="molecule type" value="Genomic_DNA"/>
</dbReference>
<reference evidence="1 2" key="1">
    <citation type="submission" date="2020-07" db="EMBL/GenBank/DDBJ databases">
        <title>Vallitalea guaymasensis genome.</title>
        <authorList>
            <person name="Postec A."/>
        </authorList>
    </citation>
    <scope>NUCLEOTIDE SEQUENCE [LARGE SCALE GENOMIC DNA]</scope>
    <source>
        <strain evidence="1 2">Ra1766G1</strain>
    </source>
</reference>
<dbReference type="Pfam" id="PF18768">
    <property type="entry name" value="RNPP_C"/>
    <property type="match status" value="1"/>
</dbReference>
<evidence type="ECO:0000313" key="2">
    <source>
        <dbReference type="Proteomes" id="UP000677305"/>
    </source>
</evidence>
<dbReference type="KEGG" id="vgu:HYG85_12440"/>
<accession>A0A8J8SCQ2</accession>
<dbReference type="RefSeq" id="WP_212689930.1">
    <property type="nucleotide sequence ID" value="NZ_CP058561.1"/>
</dbReference>
<dbReference type="InterPro" id="IPR041315">
    <property type="entry name" value="PlcR_TPR"/>
</dbReference>
<organism evidence="1 2">
    <name type="scientific">Vallitalea guaymasensis</name>
    <dbReference type="NCBI Taxonomy" id="1185412"/>
    <lineage>
        <taxon>Bacteria</taxon>
        <taxon>Bacillati</taxon>
        <taxon>Bacillota</taxon>
        <taxon>Clostridia</taxon>
        <taxon>Lachnospirales</taxon>
        <taxon>Vallitaleaceae</taxon>
        <taxon>Vallitalea</taxon>
    </lineage>
</organism>
<evidence type="ECO:0000313" key="1">
    <source>
        <dbReference type="EMBL" id="QUH29665.1"/>
    </source>
</evidence>
<protein>
    <submittedName>
        <fullName evidence="1">Uncharacterized protein</fullName>
    </submittedName>
</protein>
<sequence length="202" mass="23660">MPIPIFLLSFIILIIVIKLKMTQADKTIKNTSKTFWAREEKAMFTRKKSLENLDYIYIDKNELPILTKEECSNDIIYTQNKVLELLEHKIVNFHGKTNTDLKIEYGTANLDTLIMYEEHYTMLIKHLYKWGKLLYENNQIDAAVQVLEIGVNIKTDISNHYILLGKLYKIKKDTKSFNSLYSQINNTDFMLKDKILNALSSL</sequence>
<gene>
    <name evidence="1" type="ORF">HYG85_12440</name>
</gene>
<dbReference type="AlphaFoldDB" id="A0A8J8SCQ2"/>
<keyword evidence="2" id="KW-1185">Reference proteome</keyword>